<dbReference type="InterPro" id="IPR016181">
    <property type="entry name" value="Acyl_CoA_acyltransferase"/>
</dbReference>
<dbReference type="Gene3D" id="3.40.630.30">
    <property type="match status" value="1"/>
</dbReference>
<dbReference type="SUPFAM" id="SSF55729">
    <property type="entry name" value="Acyl-CoA N-acyltransferases (Nat)"/>
    <property type="match status" value="1"/>
</dbReference>
<evidence type="ECO:0000313" key="2">
    <source>
        <dbReference type="EMBL" id="KAL2826695.1"/>
    </source>
</evidence>
<reference evidence="2 3" key="1">
    <citation type="submission" date="2024-07" db="EMBL/GenBank/DDBJ databases">
        <title>Section-level genome sequencing and comparative genomics of Aspergillus sections Usti and Cavernicolus.</title>
        <authorList>
            <consortium name="Lawrence Berkeley National Laboratory"/>
            <person name="Nybo J.L."/>
            <person name="Vesth T.C."/>
            <person name="Theobald S."/>
            <person name="Frisvad J.C."/>
            <person name="Larsen T.O."/>
            <person name="Kjaerboelling I."/>
            <person name="Rothschild-Mancinelli K."/>
            <person name="Lyhne E.K."/>
            <person name="Kogle M.E."/>
            <person name="Barry K."/>
            <person name="Clum A."/>
            <person name="Na H."/>
            <person name="Ledsgaard L."/>
            <person name="Lin J."/>
            <person name="Lipzen A."/>
            <person name="Kuo A."/>
            <person name="Riley R."/>
            <person name="Mondo S."/>
            <person name="LaButti K."/>
            <person name="Haridas S."/>
            <person name="Pangalinan J."/>
            <person name="Salamov A.A."/>
            <person name="Simmons B.A."/>
            <person name="Magnuson J.K."/>
            <person name="Chen J."/>
            <person name="Drula E."/>
            <person name="Henrissat B."/>
            <person name="Wiebenga A."/>
            <person name="Lubbers R.J."/>
            <person name="Gomes A.C."/>
            <person name="Makela M.R."/>
            <person name="Stajich J."/>
            <person name="Grigoriev I.V."/>
            <person name="Mortensen U.H."/>
            <person name="De vries R.P."/>
            <person name="Baker S.E."/>
            <person name="Andersen M.R."/>
        </authorList>
    </citation>
    <scope>NUCLEOTIDE SEQUENCE [LARGE SCALE GENOMIC DNA]</scope>
    <source>
        <strain evidence="2 3">CBS 600.67</strain>
    </source>
</reference>
<dbReference type="EMBL" id="JBFXLS010000029">
    <property type="protein sequence ID" value="KAL2826695.1"/>
    <property type="molecule type" value="Genomic_DNA"/>
</dbReference>
<dbReference type="InterPro" id="IPR000182">
    <property type="entry name" value="GNAT_dom"/>
</dbReference>
<dbReference type="InterPro" id="IPR052523">
    <property type="entry name" value="Trichothecene_AcTrans"/>
</dbReference>
<dbReference type="Pfam" id="PF13673">
    <property type="entry name" value="Acetyltransf_10"/>
    <property type="match status" value="1"/>
</dbReference>
<gene>
    <name evidence="2" type="ORF">BDW59DRAFT_160886</name>
</gene>
<organism evidence="2 3">
    <name type="scientific">Aspergillus cavernicola</name>
    <dbReference type="NCBI Taxonomy" id="176166"/>
    <lineage>
        <taxon>Eukaryota</taxon>
        <taxon>Fungi</taxon>
        <taxon>Dikarya</taxon>
        <taxon>Ascomycota</taxon>
        <taxon>Pezizomycotina</taxon>
        <taxon>Eurotiomycetes</taxon>
        <taxon>Eurotiomycetidae</taxon>
        <taxon>Eurotiales</taxon>
        <taxon>Aspergillaceae</taxon>
        <taxon>Aspergillus</taxon>
        <taxon>Aspergillus subgen. Nidulantes</taxon>
    </lineage>
</organism>
<keyword evidence="3" id="KW-1185">Reference proteome</keyword>
<dbReference type="Proteomes" id="UP001610335">
    <property type="component" value="Unassembled WGS sequence"/>
</dbReference>
<dbReference type="PANTHER" id="PTHR42791">
    <property type="entry name" value="GNAT FAMILY ACETYLTRANSFERASE"/>
    <property type="match status" value="1"/>
</dbReference>
<comment type="caution">
    <text evidence="2">The sequence shown here is derived from an EMBL/GenBank/DDBJ whole genome shotgun (WGS) entry which is preliminary data.</text>
</comment>
<dbReference type="CDD" id="cd04301">
    <property type="entry name" value="NAT_SF"/>
    <property type="match status" value="1"/>
</dbReference>
<proteinExistence type="predicted"/>
<feature type="domain" description="N-acetyltransferase" evidence="1">
    <location>
        <begin position="65"/>
        <end position="203"/>
    </location>
</feature>
<dbReference type="PROSITE" id="PS51186">
    <property type="entry name" value="GNAT"/>
    <property type="match status" value="1"/>
</dbReference>
<protein>
    <submittedName>
        <fullName evidence="2">Acyl-CoA N-acyltransferase</fullName>
    </submittedName>
</protein>
<accession>A0ABR4IG03</accession>
<sequence>MEFKIQPATAADAPRLTEIYFSAFSDNFSLRLLPPTDDVRTFMTQSFKSDVEKAQSDTATSLMKIVGTGSDHEAAPAIAGFALWTFKEGDGDEPEEVQWPPSSDSELCSSFFALIDKERKRAIGDQEHYCLDMLVIDPEFGRQGLGAQLLKWGLDRADEKRVVTFISSSPAARALYEKHGCRVLNKYEVIPDHWQSTMVRPVRGMRRG</sequence>
<evidence type="ECO:0000313" key="3">
    <source>
        <dbReference type="Proteomes" id="UP001610335"/>
    </source>
</evidence>
<evidence type="ECO:0000259" key="1">
    <source>
        <dbReference type="PROSITE" id="PS51186"/>
    </source>
</evidence>
<name>A0ABR4IG03_9EURO</name>
<dbReference type="PANTHER" id="PTHR42791:SF17">
    <property type="entry name" value="ACETYLTRANSFERASE, GNAT FAMILY FAMILY (AFU_ORTHOLOGUE AFUA_8G05690)"/>
    <property type="match status" value="1"/>
</dbReference>